<dbReference type="EMBL" id="JABEZZ010000009">
    <property type="protein sequence ID" value="MBA0596623.1"/>
    <property type="molecule type" value="Genomic_DNA"/>
</dbReference>
<accession>A0A7J8Q5L9</accession>
<evidence type="ECO:0008006" key="3">
    <source>
        <dbReference type="Google" id="ProtNLM"/>
    </source>
</evidence>
<dbReference type="AlphaFoldDB" id="A0A7J8Q5L9"/>
<evidence type="ECO:0000313" key="2">
    <source>
        <dbReference type="Proteomes" id="UP000593578"/>
    </source>
</evidence>
<feature type="non-terminal residue" evidence="1">
    <location>
        <position position="194"/>
    </location>
</feature>
<gene>
    <name evidence="1" type="ORF">Gorai_013435</name>
</gene>
<protein>
    <recommendedName>
        <fullName evidence="3">DUF4283 domain-containing protein</fullName>
    </recommendedName>
</protein>
<name>A0A7J8Q5L9_GOSRA</name>
<reference evidence="1 2" key="1">
    <citation type="journal article" date="2019" name="Genome Biol. Evol.">
        <title>Insights into the evolution of the New World diploid cottons (Gossypium, subgenus Houzingenia) based on genome sequencing.</title>
        <authorList>
            <person name="Grover C.E."/>
            <person name="Arick M.A. 2nd"/>
            <person name="Thrash A."/>
            <person name="Conover J.L."/>
            <person name="Sanders W.S."/>
            <person name="Peterson D.G."/>
            <person name="Frelichowski J.E."/>
            <person name="Scheffler J.A."/>
            <person name="Scheffler B.E."/>
            <person name="Wendel J.F."/>
        </authorList>
    </citation>
    <scope>NUCLEOTIDE SEQUENCE [LARGE SCALE GENOMIC DNA]</scope>
    <source>
        <strain evidence="1">8</strain>
        <tissue evidence="1">Leaf</tissue>
    </source>
</reference>
<proteinExistence type="predicted"/>
<organism evidence="1 2">
    <name type="scientific">Gossypium raimondii</name>
    <name type="common">Peruvian cotton</name>
    <name type="synonym">Gossypium klotzschianum subsp. raimondii</name>
    <dbReference type="NCBI Taxonomy" id="29730"/>
    <lineage>
        <taxon>Eukaryota</taxon>
        <taxon>Viridiplantae</taxon>
        <taxon>Streptophyta</taxon>
        <taxon>Embryophyta</taxon>
        <taxon>Tracheophyta</taxon>
        <taxon>Spermatophyta</taxon>
        <taxon>Magnoliopsida</taxon>
        <taxon>eudicotyledons</taxon>
        <taxon>Gunneridae</taxon>
        <taxon>Pentapetalae</taxon>
        <taxon>rosids</taxon>
        <taxon>malvids</taxon>
        <taxon>Malvales</taxon>
        <taxon>Malvaceae</taxon>
        <taxon>Malvoideae</taxon>
        <taxon>Gossypium</taxon>
    </lineage>
</organism>
<evidence type="ECO:0000313" key="1">
    <source>
        <dbReference type="EMBL" id="MBA0596623.1"/>
    </source>
</evidence>
<sequence>MDVENGYLLVRFQSKEVLLWTVNFTPLRRFPSVVFAWIRFSGLPRFLYNQRVLEEIGSLMGKVAQLDIKIDSPRFKAEGTSGSKFDILSLMGNNEGVMKEAAFNIPGARFKKGDFLKNLEGRKNGPSLGSMAGEKVEDGIVQMVWTDSNSWYDCGALKDCYSRIFALAMNIVAKAKDYLQKGRFYHQLWSSFFR</sequence>
<comment type="caution">
    <text evidence="1">The sequence shown here is derived from an EMBL/GenBank/DDBJ whole genome shotgun (WGS) entry which is preliminary data.</text>
</comment>
<dbReference type="Proteomes" id="UP000593578">
    <property type="component" value="Unassembled WGS sequence"/>
</dbReference>